<dbReference type="EMBL" id="CM001487">
    <property type="protein sequence ID" value="EIM57265.1"/>
    <property type="molecule type" value="Genomic_DNA"/>
</dbReference>
<dbReference type="GO" id="GO:0004674">
    <property type="term" value="F:protein serine/threonine kinase activity"/>
    <property type="evidence" value="ECO:0007669"/>
    <property type="project" value="UniProtKB-KW"/>
</dbReference>
<dbReference type="Pfam" id="PF00069">
    <property type="entry name" value="Pkinase"/>
    <property type="match status" value="1"/>
</dbReference>
<comment type="catalytic activity">
    <reaction evidence="7">
        <text>L-threonyl-[protein] + ATP = O-phospho-L-threonyl-[protein] + ADP + H(+)</text>
        <dbReference type="Rhea" id="RHEA:46608"/>
        <dbReference type="Rhea" id="RHEA-COMP:11060"/>
        <dbReference type="Rhea" id="RHEA-COMP:11605"/>
        <dbReference type="ChEBI" id="CHEBI:15378"/>
        <dbReference type="ChEBI" id="CHEBI:30013"/>
        <dbReference type="ChEBI" id="CHEBI:30616"/>
        <dbReference type="ChEBI" id="CHEBI:61977"/>
        <dbReference type="ChEBI" id="CHEBI:456216"/>
        <dbReference type="EC" id="2.7.11.1"/>
    </reaction>
</comment>
<evidence type="ECO:0000256" key="7">
    <source>
        <dbReference type="ARBA" id="ARBA00047899"/>
    </source>
</evidence>
<evidence type="ECO:0000256" key="3">
    <source>
        <dbReference type="ARBA" id="ARBA00022679"/>
    </source>
</evidence>
<dbReference type="HOGENOM" id="CLU_747517_0_0_9"/>
<name>I5ATZ2_EUBC6</name>
<keyword evidence="6" id="KW-0067">ATP-binding</keyword>
<dbReference type="PANTHER" id="PTHR24363:SF0">
    <property type="entry name" value="SERINE_THREONINE KINASE LIKE DOMAIN CONTAINING 1"/>
    <property type="match status" value="1"/>
</dbReference>
<organism evidence="10 11">
    <name type="scientific">Eubacterium cellulosolvens (strain ATCC 43171 / JCM 9499 / 6)</name>
    <name type="common">Cillobacterium cellulosolvens</name>
    <dbReference type="NCBI Taxonomy" id="633697"/>
    <lineage>
        <taxon>Bacteria</taxon>
        <taxon>Bacillati</taxon>
        <taxon>Bacillota</taxon>
        <taxon>Clostridia</taxon>
        <taxon>Eubacteriales</taxon>
        <taxon>Eubacteriaceae</taxon>
        <taxon>Eubacterium</taxon>
    </lineage>
</organism>
<reference evidence="10 11" key="2">
    <citation type="submission" date="2012-02" db="EMBL/GenBank/DDBJ databases">
        <title>Improved High-Quality Draft sequence of Eubacterium cellulosolvens 6.</title>
        <authorList>
            <consortium name="US DOE Joint Genome Institute"/>
            <person name="Lucas S."/>
            <person name="Han J."/>
            <person name="Lapidus A."/>
            <person name="Cheng J.-F."/>
            <person name="Goodwin L."/>
            <person name="Pitluck S."/>
            <person name="Peters L."/>
            <person name="Mikhailova N."/>
            <person name="Gu W."/>
            <person name="Detter J.C."/>
            <person name="Han C."/>
            <person name="Tapia R."/>
            <person name="Land M."/>
            <person name="Hauser L."/>
            <person name="Kyrpides N."/>
            <person name="Ivanova N."/>
            <person name="Pagani I."/>
            <person name="Johnson E."/>
            <person name="Mukhopadhyay B."/>
            <person name="Anderson I."/>
            <person name="Woyke T."/>
        </authorList>
    </citation>
    <scope>NUCLEOTIDE SEQUENCE [LARGE SCALE GENOMIC DNA]</scope>
    <source>
        <strain evidence="10 11">6</strain>
    </source>
</reference>
<feature type="domain" description="Protein kinase" evidence="9">
    <location>
        <begin position="121"/>
        <end position="370"/>
    </location>
</feature>
<dbReference type="GO" id="GO:0006888">
    <property type="term" value="P:endoplasmic reticulum to Golgi vesicle-mediated transport"/>
    <property type="evidence" value="ECO:0007669"/>
    <property type="project" value="InterPro"/>
</dbReference>
<comment type="catalytic activity">
    <reaction evidence="8">
        <text>L-seryl-[protein] + ATP = O-phospho-L-seryl-[protein] + ADP + H(+)</text>
        <dbReference type="Rhea" id="RHEA:17989"/>
        <dbReference type="Rhea" id="RHEA-COMP:9863"/>
        <dbReference type="Rhea" id="RHEA-COMP:11604"/>
        <dbReference type="ChEBI" id="CHEBI:15378"/>
        <dbReference type="ChEBI" id="CHEBI:29999"/>
        <dbReference type="ChEBI" id="CHEBI:30616"/>
        <dbReference type="ChEBI" id="CHEBI:83421"/>
        <dbReference type="ChEBI" id="CHEBI:456216"/>
        <dbReference type="EC" id="2.7.11.1"/>
    </reaction>
</comment>
<sequence length="370" mass="43350">MFVIEGLINRIKRIRGYYGDRYDEGEYYEFCTNCDANLTLQKGYSPSLKYWYCRGCGQLQINPDMESDIVWYCDRCEAVLTDQEGFTEEAGEWKCTKCGYVSKLDSKNIFLTEEEREEEMKNPYRGLSKEDLLRLHLYTNREPVGGREDVFRICEKETGRSYIEKRLMTYEKSIYEFLLDHPVAHMPRIREVFEGMNRLIVIEEYIEGRTIAELLDESLISEKRAIEIVKDLCVILDDLHHLSNPIIHRDIKPSNIILSPEGEVYLLDMNVAKWYDPDQKDDTRYLGTEHYAAPEQLGYGLVASSPRTDIYAVGVLMNVMITGKYPKEQHVEGELWKIIECCTSLEVAQRYTEKELLDALELYERKNHAR</sequence>
<evidence type="ECO:0000256" key="1">
    <source>
        <dbReference type="ARBA" id="ARBA00012513"/>
    </source>
</evidence>
<dbReference type="eggNOG" id="COG0515">
    <property type="taxonomic scope" value="Bacteria"/>
</dbReference>
<dbReference type="Proteomes" id="UP000005753">
    <property type="component" value="Chromosome"/>
</dbReference>
<dbReference type="STRING" id="633697.EubceDRAFT1_1468"/>
<evidence type="ECO:0000256" key="8">
    <source>
        <dbReference type="ARBA" id="ARBA00048679"/>
    </source>
</evidence>
<protein>
    <recommendedName>
        <fullName evidence="1">non-specific serine/threonine protein kinase</fullName>
        <ecNumber evidence="1">2.7.11.1</ecNumber>
    </recommendedName>
</protein>
<dbReference type="AlphaFoldDB" id="I5ATZ2"/>
<accession>I5ATZ2</accession>
<evidence type="ECO:0000256" key="5">
    <source>
        <dbReference type="ARBA" id="ARBA00022777"/>
    </source>
</evidence>
<dbReference type="Gene3D" id="1.10.510.10">
    <property type="entry name" value="Transferase(Phosphotransferase) domain 1"/>
    <property type="match status" value="1"/>
</dbReference>
<evidence type="ECO:0000313" key="10">
    <source>
        <dbReference type="EMBL" id="EIM57265.1"/>
    </source>
</evidence>
<dbReference type="SUPFAM" id="SSF82919">
    <property type="entry name" value="Zn-finger domain of Sec23/24"/>
    <property type="match status" value="1"/>
</dbReference>
<dbReference type="InterPro" id="IPR011009">
    <property type="entry name" value="Kinase-like_dom_sf"/>
</dbReference>
<gene>
    <name evidence="10" type="ORF">EubceDRAFT1_1468</name>
</gene>
<evidence type="ECO:0000256" key="4">
    <source>
        <dbReference type="ARBA" id="ARBA00022741"/>
    </source>
</evidence>
<evidence type="ECO:0000259" key="9">
    <source>
        <dbReference type="PROSITE" id="PS50011"/>
    </source>
</evidence>
<proteinExistence type="predicted"/>
<keyword evidence="4" id="KW-0547">Nucleotide-binding</keyword>
<dbReference type="SUPFAM" id="SSF56112">
    <property type="entry name" value="Protein kinase-like (PK-like)"/>
    <property type="match status" value="1"/>
</dbReference>
<dbReference type="InterPro" id="IPR036174">
    <property type="entry name" value="Znf_Sec23_Sec24_sf"/>
</dbReference>
<dbReference type="GO" id="GO:0030127">
    <property type="term" value="C:COPII vesicle coat"/>
    <property type="evidence" value="ECO:0007669"/>
    <property type="project" value="InterPro"/>
</dbReference>
<evidence type="ECO:0000256" key="2">
    <source>
        <dbReference type="ARBA" id="ARBA00022527"/>
    </source>
</evidence>
<keyword evidence="3" id="KW-0808">Transferase</keyword>
<dbReference type="SMART" id="SM00220">
    <property type="entry name" value="S_TKc"/>
    <property type="match status" value="1"/>
</dbReference>
<evidence type="ECO:0000313" key="11">
    <source>
        <dbReference type="Proteomes" id="UP000005753"/>
    </source>
</evidence>
<evidence type="ECO:0000256" key="6">
    <source>
        <dbReference type="ARBA" id="ARBA00022840"/>
    </source>
</evidence>
<dbReference type="PROSITE" id="PS50011">
    <property type="entry name" value="PROTEIN_KINASE_DOM"/>
    <property type="match status" value="1"/>
</dbReference>
<dbReference type="InterPro" id="IPR000719">
    <property type="entry name" value="Prot_kinase_dom"/>
</dbReference>
<reference evidence="10 11" key="1">
    <citation type="submission" date="2010-08" db="EMBL/GenBank/DDBJ databases">
        <authorList>
            <consortium name="US DOE Joint Genome Institute (JGI-PGF)"/>
            <person name="Lucas S."/>
            <person name="Copeland A."/>
            <person name="Lapidus A."/>
            <person name="Cheng J.-F."/>
            <person name="Bruce D."/>
            <person name="Goodwin L."/>
            <person name="Pitluck S."/>
            <person name="Land M.L."/>
            <person name="Hauser L."/>
            <person name="Chang Y.-J."/>
            <person name="Anderson I.J."/>
            <person name="Johnson E."/>
            <person name="Mulhopadhyay B."/>
            <person name="Kyrpides N."/>
            <person name="Woyke T.J."/>
        </authorList>
    </citation>
    <scope>NUCLEOTIDE SEQUENCE [LARGE SCALE GENOMIC DNA]</scope>
    <source>
        <strain evidence="10 11">6</strain>
    </source>
</reference>
<keyword evidence="11" id="KW-1185">Reference proteome</keyword>
<keyword evidence="5 10" id="KW-0418">Kinase</keyword>
<dbReference type="PANTHER" id="PTHR24363">
    <property type="entry name" value="SERINE/THREONINE PROTEIN KINASE"/>
    <property type="match status" value="1"/>
</dbReference>
<dbReference type="PROSITE" id="PS00108">
    <property type="entry name" value="PROTEIN_KINASE_ST"/>
    <property type="match status" value="1"/>
</dbReference>
<dbReference type="GO" id="GO:0005524">
    <property type="term" value="F:ATP binding"/>
    <property type="evidence" value="ECO:0007669"/>
    <property type="project" value="UniProtKB-KW"/>
</dbReference>
<dbReference type="EC" id="2.7.11.1" evidence="1"/>
<dbReference type="GO" id="GO:0006886">
    <property type="term" value="P:intracellular protein transport"/>
    <property type="evidence" value="ECO:0007669"/>
    <property type="project" value="InterPro"/>
</dbReference>
<keyword evidence="2" id="KW-0723">Serine/threonine-protein kinase</keyword>
<dbReference type="GO" id="GO:0008270">
    <property type="term" value="F:zinc ion binding"/>
    <property type="evidence" value="ECO:0007669"/>
    <property type="project" value="InterPro"/>
</dbReference>
<dbReference type="InterPro" id="IPR008271">
    <property type="entry name" value="Ser/Thr_kinase_AS"/>
</dbReference>